<sequence>MSYYQQGGAPPYGQPPPQQGYGQQQQQWGAPPPQQGYNQPPPQGYQQQPPYGAPPPHNQWGPPPPQQGYGGAPPPQQHYNAPPPQNYTHQPPPQQGFQPPPQQWGAPPPQQNQQFGAPPPNQYGAPPQAQHFPPAPATLGYDTNQLQAHRMPMNKEAEGLRKAMKGMGTDEKALIKILAKLDPVQVNAVSQDFNQMYQRNLKGDLKSETSGYFEKGLVAITSGPLFNDAEALHDAMKGMGTKETVLDDVLMGRTNADINAIKSHYQRTYHRSLESDLKGDLSAATEQLFVMVIAARRNEDAAPVIHQDIQRDVTELQAAFGNMLSKNPVQACQILTSRNDAQLRAIAQEYQLRFQKPLKDAIKSSFSGHMEHALMLHVARAENKALSDAEQLEDAMAGFGTKDELLVQRVVRAHWNRQHMAAVRNEYQRKYKKDLVSRIKGETRGDYERLMVACVEQ</sequence>
<dbReference type="InterPro" id="IPR018502">
    <property type="entry name" value="Annexin_repeat"/>
</dbReference>
<dbReference type="Pfam" id="PF00191">
    <property type="entry name" value="Annexin"/>
    <property type="match status" value="4"/>
</dbReference>
<organism evidence="6 7">
    <name type="scientific">Dendryphion nanum</name>
    <dbReference type="NCBI Taxonomy" id="256645"/>
    <lineage>
        <taxon>Eukaryota</taxon>
        <taxon>Fungi</taxon>
        <taxon>Dikarya</taxon>
        <taxon>Ascomycota</taxon>
        <taxon>Pezizomycotina</taxon>
        <taxon>Dothideomycetes</taxon>
        <taxon>Pleosporomycetidae</taxon>
        <taxon>Pleosporales</taxon>
        <taxon>Torulaceae</taxon>
        <taxon>Dendryphion</taxon>
    </lineage>
</organism>
<feature type="compositionally biased region" description="Low complexity" evidence="5">
    <location>
        <begin position="19"/>
        <end position="29"/>
    </location>
</feature>
<comment type="caution">
    <text evidence="6">The sequence shown here is derived from an EMBL/GenBank/DDBJ whole genome shotgun (WGS) entry which is preliminary data.</text>
</comment>
<keyword evidence="2 4" id="KW-0677">Repeat</keyword>
<dbReference type="AlphaFoldDB" id="A0A9P9D579"/>
<feature type="compositionally biased region" description="Pro residues" evidence="5">
    <location>
        <begin position="51"/>
        <end position="110"/>
    </location>
</feature>
<dbReference type="PROSITE" id="PS51897">
    <property type="entry name" value="ANNEXIN_2"/>
    <property type="match status" value="4"/>
</dbReference>
<dbReference type="PROSITE" id="PS00223">
    <property type="entry name" value="ANNEXIN_1"/>
    <property type="match status" value="1"/>
</dbReference>
<evidence type="ECO:0000313" key="7">
    <source>
        <dbReference type="Proteomes" id="UP000700596"/>
    </source>
</evidence>
<dbReference type="OrthoDB" id="37886at2759"/>
<keyword evidence="4" id="KW-0106">Calcium</keyword>
<dbReference type="PANTHER" id="PTHR10502">
    <property type="entry name" value="ANNEXIN"/>
    <property type="match status" value="1"/>
</dbReference>
<dbReference type="PRINTS" id="PR00196">
    <property type="entry name" value="ANNEXIN"/>
</dbReference>
<feature type="compositionally biased region" description="Low complexity" evidence="5">
    <location>
        <begin position="1"/>
        <end position="11"/>
    </location>
</feature>
<dbReference type="GO" id="GO:0012506">
    <property type="term" value="C:vesicle membrane"/>
    <property type="evidence" value="ECO:0007669"/>
    <property type="project" value="TreeGrafter"/>
</dbReference>
<evidence type="ECO:0000256" key="4">
    <source>
        <dbReference type="RuleBase" id="RU003540"/>
    </source>
</evidence>
<dbReference type="SMART" id="SM00335">
    <property type="entry name" value="ANX"/>
    <property type="match status" value="4"/>
</dbReference>
<feature type="region of interest" description="Disordered" evidence="5">
    <location>
        <begin position="1"/>
        <end position="140"/>
    </location>
</feature>
<evidence type="ECO:0000256" key="3">
    <source>
        <dbReference type="ARBA" id="ARBA00023216"/>
    </source>
</evidence>
<proteinExistence type="inferred from homology"/>
<evidence type="ECO:0000256" key="5">
    <source>
        <dbReference type="SAM" id="MobiDB-lite"/>
    </source>
</evidence>
<dbReference type="InterPro" id="IPR018252">
    <property type="entry name" value="Annexin_repeat_CS"/>
</dbReference>
<keyword evidence="7" id="KW-1185">Reference proteome</keyword>
<dbReference type="GO" id="GO:0001786">
    <property type="term" value="F:phosphatidylserine binding"/>
    <property type="evidence" value="ECO:0007669"/>
    <property type="project" value="TreeGrafter"/>
</dbReference>
<dbReference type="InterPro" id="IPR001464">
    <property type="entry name" value="Annexin"/>
</dbReference>
<name>A0A9P9D579_9PLEO</name>
<dbReference type="EMBL" id="JAGMWT010000020">
    <property type="protein sequence ID" value="KAH7112911.1"/>
    <property type="molecule type" value="Genomic_DNA"/>
</dbReference>
<protein>
    <recommendedName>
        <fullName evidence="4">Annexin</fullName>
    </recommendedName>
</protein>
<evidence type="ECO:0000256" key="2">
    <source>
        <dbReference type="ARBA" id="ARBA00022737"/>
    </source>
</evidence>
<dbReference type="SUPFAM" id="SSF47874">
    <property type="entry name" value="Annexin"/>
    <property type="match status" value="1"/>
</dbReference>
<dbReference type="GO" id="GO:0005509">
    <property type="term" value="F:calcium ion binding"/>
    <property type="evidence" value="ECO:0007669"/>
    <property type="project" value="InterPro"/>
</dbReference>
<dbReference type="InterPro" id="IPR037104">
    <property type="entry name" value="Annexin_sf"/>
</dbReference>
<dbReference type="Proteomes" id="UP000700596">
    <property type="component" value="Unassembled WGS sequence"/>
</dbReference>
<keyword evidence="4" id="KW-0111">Calcium/phospholipid-binding</keyword>
<dbReference type="PANTHER" id="PTHR10502:SF102">
    <property type="entry name" value="ANNEXIN B11"/>
    <property type="match status" value="1"/>
</dbReference>
<feature type="compositionally biased region" description="Pro residues" evidence="5">
    <location>
        <begin position="30"/>
        <end position="43"/>
    </location>
</feature>
<evidence type="ECO:0000313" key="6">
    <source>
        <dbReference type="EMBL" id="KAH7112911.1"/>
    </source>
</evidence>
<dbReference type="FunFam" id="1.10.220.10:FF:000005">
    <property type="entry name" value="Annexin"/>
    <property type="match status" value="2"/>
</dbReference>
<dbReference type="GO" id="GO:0005544">
    <property type="term" value="F:calcium-dependent phospholipid binding"/>
    <property type="evidence" value="ECO:0007669"/>
    <property type="project" value="UniProtKB-KW"/>
</dbReference>
<reference evidence="6" key="1">
    <citation type="journal article" date="2021" name="Nat. Commun.">
        <title>Genetic determinants of endophytism in the Arabidopsis root mycobiome.</title>
        <authorList>
            <person name="Mesny F."/>
            <person name="Miyauchi S."/>
            <person name="Thiergart T."/>
            <person name="Pickel B."/>
            <person name="Atanasova L."/>
            <person name="Karlsson M."/>
            <person name="Huettel B."/>
            <person name="Barry K.W."/>
            <person name="Haridas S."/>
            <person name="Chen C."/>
            <person name="Bauer D."/>
            <person name="Andreopoulos W."/>
            <person name="Pangilinan J."/>
            <person name="LaButti K."/>
            <person name="Riley R."/>
            <person name="Lipzen A."/>
            <person name="Clum A."/>
            <person name="Drula E."/>
            <person name="Henrissat B."/>
            <person name="Kohler A."/>
            <person name="Grigoriev I.V."/>
            <person name="Martin F.M."/>
            <person name="Hacquard S."/>
        </authorList>
    </citation>
    <scope>NUCLEOTIDE SEQUENCE</scope>
    <source>
        <strain evidence="6">MPI-CAGE-CH-0243</strain>
    </source>
</reference>
<comment type="similarity">
    <text evidence="1 4">Belongs to the annexin family.</text>
</comment>
<keyword evidence="3 4" id="KW-0041">Annexin</keyword>
<accession>A0A9P9D579</accession>
<dbReference type="GO" id="GO:0005737">
    <property type="term" value="C:cytoplasm"/>
    <property type="evidence" value="ECO:0007669"/>
    <property type="project" value="TreeGrafter"/>
</dbReference>
<evidence type="ECO:0000256" key="1">
    <source>
        <dbReference type="ARBA" id="ARBA00007831"/>
    </source>
</evidence>
<dbReference type="Gene3D" id="1.10.220.10">
    <property type="entry name" value="Annexin"/>
    <property type="match status" value="4"/>
</dbReference>
<dbReference type="GO" id="GO:0005634">
    <property type="term" value="C:nucleus"/>
    <property type="evidence" value="ECO:0007669"/>
    <property type="project" value="TreeGrafter"/>
</dbReference>
<gene>
    <name evidence="6" type="ORF">B0J11DRAFT_542275</name>
</gene>
<comment type="domain">
    <text evidence="4">A pair of annexin repeats may form one binding site for calcium and phospholipid.</text>
</comment>
<dbReference type="GO" id="GO:0005886">
    <property type="term" value="C:plasma membrane"/>
    <property type="evidence" value="ECO:0007669"/>
    <property type="project" value="TreeGrafter"/>
</dbReference>